<organism evidence="3 4">
    <name type="scientific">Pestalotiopsis fici (strain W106-1 / CGMCC3.15140)</name>
    <dbReference type="NCBI Taxonomy" id="1229662"/>
    <lineage>
        <taxon>Eukaryota</taxon>
        <taxon>Fungi</taxon>
        <taxon>Dikarya</taxon>
        <taxon>Ascomycota</taxon>
        <taxon>Pezizomycotina</taxon>
        <taxon>Sordariomycetes</taxon>
        <taxon>Xylariomycetidae</taxon>
        <taxon>Amphisphaeriales</taxon>
        <taxon>Sporocadaceae</taxon>
        <taxon>Pestalotiopsis</taxon>
    </lineage>
</organism>
<dbReference type="KEGG" id="pfy:PFICI_09404"/>
<dbReference type="GO" id="GO:0008237">
    <property type="term" value="F:metallopeptidase activity"/>
    <property type="evidence" value="ECO:0007669"/>
    <property type="project" value="InterPro"/>
</dbReference>
<dbReference type="Gene3D" id="3.40.390.10">
    <property type="entry name" value="Collagenase (Catalytic Domain)"/>
    <property type="match status" value="1"/>
</dbReference>
<evidence type="ECO:0000313" key="3">
    <source>
        <dbReference type="EMBL" id="ETS79551.1"/>
    </source>
</evidence>
<feature type="region of interest" description="Disordered" evidence="1">
    <location>
        <begin position="244"/>
        <end position="268"/>
    </location>
</feature>
<dbReference type="AlphaFoldDB" id="W3X326"/>
<dbReference type="EMBL" id="KI912114">
    <property type="protein sequence ID" value="ETS79551.1"/>
    <property type="molecule type" value="Genomic_DNA"/>
</dbReference>
<sequence>MATLKTISFLALLASSTVAVPFENAPEAVRSILKRTNPSIASDFTAQQKTQIEDALKDVISLSVEAVAALDDDDRDEIIENYFDEDDKDTVRDVYLKIMGDPDDPTNPDPTGNSMLGNIEIVKDYQDVNGDYNCDDGTMALLVDWSTDNPHLILCDLAFTHGGIDKGYDNVQKIDCDWVDDRVTWKIHFEKLVVPPLDLDVTDEEDGYGPVNTRKLDKDKALYNADSYAWYATEAFWTKHCDNDYGEPEDDDDKDPNCNDEACQDATA</sequence>
<dbReference type="eggNOG" id="ENOG502SX23">
    <property type="taxonomic scope" value="Eukaryota"/>
</dbReference>
<evidence type="ECO:0000256" key="1">
    <source>
        <dbReference type="SAM" id="MobiDB-lite"/>
    </source>
</evidence>
<evidence type="ECO:0000313" key="4">
    <source>
        <dbReference type="Proteomes" id="UP000030651"/>
    </source>
</evidence>
<accession>W3X326</accession>
<protein>
    <submittedName>
        <fullName evidence="3">Uncharacterized protein</fullName>
    </submittedName>
</protein>
<dbReference type="OMA" id="NCNDEAC"/>
<feature type="chain" id="PRO_5004835362" evidence="2">
    <location>
        <begin position="20"/>
        <end position="268"/>
    </location>
</feature>
<dbReference type="Proteomes" id="UP000030651">
    <property type="component" value="Unassembled WGS sequence"/>
</dbReference>
<dbReference type="InParanoid" id="W3X326"/>
<feature type="compositionally biased region" description="Acidic residues" evidence="1">
    <location>
        <begin position="244"/>
        <end position="254"/>
    </location>
</feature>
<dbReference type="OrthoDB" id="5357726at2759"/>
<feature type="signal peptide" evidence="2">
    <location>
        <begin position="1"/>
        <end position="19"/>
    </location>
</feature>
<proteinExistence type="predicted"/>
<gene>
    <name evidence="3" type="ORF">PFICI_09404</name>
</gene>
<keyword evidence="4" id="KW-1185">Reference proteome</keyword>
<reference evidence="4" key="1">
    <citation type="journal article" date="2015" name="BMC Genomics">
        <title>Genomic and transcriptomic analysis of the endophytic fungus Pestalotiopsis fici reveals its lifestyle and high potential for synthesis of natural products.</title>
        <authorList>
            <person name="Wang X."/>
            <person name="Zhang X."/>
            <person name="Liu L."/>
            <person name="Xiang M."/>
            <person name="Wang W."/>
            <person name="Sun X."/>
            <person name="Che Y."/>
            <person name="Guo L."/>
            <person name="Liu G."/>
            <person name="Guo L."/>
            <person name="Wang C."/>
            <person name="Yin W.B."/>
            <person name="Stadler M."/>
            <person name="Zhang X."/>
            <person name="Liu X."/>
        </authorList>
    </citation>
    <scope>NUCLEOTIDE SEQUENCE [LARGE SCALE GENOMIC DNA]</scope>
    <source>
        <strain evidence="4">W106-1 / CGMCC3.15140</strain>
    </source>
</reference>
<dbReference type="GeneID" id="19274417"/>
<dbReference type="HOGENOM" id="CLU_977028_0_0_1"/>
<evidence type="ECO:0000256" key="2">
    <source>
        <dbReference type="SAM" id="SignalP"/>
    </source>
</evidence>
<dbReference type="SUPFAM" id="SSF55486">
    <property type="entry name" value="Metalloproteases ('zincins'), catalytic domain"/>
    <property type="match status" value="1"/>
</dbReference>
<dbReference type="InterPro" id="IPR024079">
    <property type="entry name" value="MetalloPept_cat_dom_sf"/>
</dbReference>
<name>W3X326_PESFW</name>
<keyword evidence="2" id="KW-0732">Signal</keyword>
<dbReference type="RefSeq" id="XP_007836176.1">
    <property type="nucleotide sequence ID" value="XM_007837985.1"/>
</dbReference>